<feature type="transmembrane region" description="Helical" evidence="1">
    <location>
        <begin position="294"/>
        <end position="314"/>
    </location>
</feature>
<feature type="transmembrane region" description="Helical" evidence="1">
    <location>
        <begin position="266"/>
        <end position="288"/>
    </location>
</feature>
<keyword evidence="1" id="KW-0472">Membrane</keyword>
<keyword evidence="1" id="KW-0812">Transmembrane</keyword>
<protein>
    <submittedName>
        <fullName evidence="2">DUF3667 domain-containing protein</fullName>
    </submittedName>
</protein>
<name>A0A4U0ER55_9FLAO</name>
<keyword evidence="3" id="KW-1185">Reference proteome</keyword>
<reference evidence="2 3" key="1">
    <citation type="submission" date="2019-04" db="EMBL/GenBank/DDBJ databases">
        <title>Lacinutrix sp. nov., isolated from marine water.</title>
        <authorList>
            <person name="Kim W."/>
        </authorList>
    </citation>
    <scope>NUCLEOTIDE SEQUENCE [LARGE SCALE GENOMIC DNA]</scope>
    <source>
        <strain evidence="2 3">CAU 1491</strain>
    </source>
</reference>
<keyword evidence="1" id="KW-1133">Transmembrane helix</keyword>
<accession>A0A4U0ER55</accession>
<dbReference type="Proteomes" id="UP000307657">
    <property type="component" value="Unassembled WGS sequence"/>
</dbReference>
<evidence type="ECO:0000313" key="3">
    <source>
        <dbReference type="Proteomes" id="UP000307657"/>
    </source>
</evidence>
<feature type="transmembrane region" description="Helical" evidence="1">
    <location>
        <begin position="235"/>
        <end position="254"/>
    </location>
</feature>
<feature type="transmembrane region" description="Helical" evidence="1">
    <location>
        <begin position="75"/>
        <end position="95"/>
    </location>
</feature>
<comment type="caution">
    <text evidence="2">The sequence shown here is derived from an EMBL/GenBank/DDBJ whole genome shotgun (WGS) entry which is preliminary data.</text>
</comment>
<dbReference type="OrthoDB" id="1143019at2"/>
<dbReference type="AlphaFoldDB" id="A0A4U0ER55"/>
<evidence type="ECO:0000256" key="1">
    <source>
        <dbReference type="SAM" id="Phobius"/>
    </source>
</evidence>
<dbReference type="EMBL" id="SUPL01000006">
    <property type="protein sequence ID" value="TJY34141.1"/>
    <property type="molecule type" value="Genomic_DNA"/>
</dbReference>
<gene>
    <name evidence="2" type="ORF">E5167_11590</name>
</gene>
<sequence>MTMCQNCEKEHDIDFDFCPHCGQQTTDDLTVGVLFYNTIANYFSFDARFFRSFIPLVFKPGILAKRFVSGKRLMYLHPAQMYLFISVVFFFMFSFKIREYNANFDKVLQEGFKVEQSQDSINISPLDSATVEKIKAPLKNDSGLLSGMSDQEKQELDSLITSVSQPKKADNNINFGYDTKKLDSLIAINASEKEQLLAVGMKEDAGFLEKQFYKQLIKFHKNRGGGIVQALFDSVPISLFILLPIFALLLKVFYWRRGRFAHHLVFSFYYFSFLFTVLCIILGVNYIIDIPDWIDFLVLLSTFFYLVFAVRNYYEQGFFISLIKSSMLTFMYMIFVVPMAIMIMLGLSFLLY</sequence>
<feature type="transmembrane region" description="Helical" evidence="1">
    <location>
        <begin position="326"/>
        <end position="351"/>
    </location>
</feature>
<dbReference type="Pfam" id="PF12412">
    <property type="entry name" value="DUF3667"/>
    <property type="match status" value="1"/>
</dbReference>
<dbReference type="InterPro" id="IPR022134">
    <property type="entry name" value="DUF3667"/>
</dbReference>
<evidence type="ECO:0000313" key="2">
    <source>
        <dbReference type="EMBL" id="TJY34141.1"/>
    </source>
</evidence>
<proteinExistence type="predicted"/>
<organism evidence="2 3">
    <name type="scientific">Pontimicrobium aquaticum</name>
    <dbReference type="NCBI Taxonomy" id="2565367"/>
    <lineage>
        <taxon>Bacteria</taxon>
        <taxon>Pseudomonadati</taxon>
        <taxon>Bacteroidota</taxon>
        <taxon>Flavobacteriia</taxon>
        <taxon>Flavobacteriales</taxon>
        <taxon>Flavobacteriaceae</taxon>
        <taxon>Pontimicrobium</taxon>
    </lineage>
</organism>